<gene>
    <name evidence="1" type="ORF">OM075_17040</name>
</gene>
<dbReference type="RefSeq" id="WP_301191742.1">
    <property type="nucleotide sequence ID" value="NZ_JAPDPJ010000046.1"/>
</dbReference>
<dbReference type="EMBL" id="JAPDPJ010000046">
    <property type="protein sequence ID" value="MCW3788181.1"/>
    <property type="molecule type" value="Genomic_DNA"/>
</dbReference>
<dbReference type="SUPFAM" id="SSF52540">
    <property type="entry name" value="P-loop containing nucleoside triphosphate hydrolases"/>
    <property type="match status" value="1"/>
</dbReference>
<accession>A0AAE3M703</accession>
<dbReference type="InterPro" id="IPR056955">
    <property type="entry name" value="ORC-CDC6-like"/>
</dbReference>
<sequence>MIPLINKFKGCDKENPFKDSQAKNFSNKKLMTEFCPTSFFWSLFNDQHEVLVGTRGSGKTILLRMMQYSLLRHIIHPEAKRIVSSRRYFALYVPTNIEFLRTINPSDLSYKSRTEFFQFGFNCFLAQTFLTEIYSVLQDIRTDFIEQSKLELSLAKKISRMWFPDMQPCATFKELKFQLGSMYHNFNFHKETDLSSVPLVFSKPIGTPIQSVSGHIYQDLEMEEEPKWLLCIDEADFLDEDHLKCINTLFRTYSQNIVIKMATLPFRHITRETSIEGEYAEPNGNDFNYRSIAFQPDGEDFKKITNQLCENRINKVLTGEVLTGVSLEGLIGFEGGDHLIDYYKKEIDNTEITREEIELGIVNQFSEKRKSQALKNGIGSGKNLKPVYNKFAPIYFLREMYKKNSIGANVAGFYAGPNMIRKVSEGNPRIFLQIMNQIFEEGMKTRLTPKKQTQILQKYANQHVEITERLPERGKDLAEILEKICSYIKQRTHNDALSDVGNDFLLEENEINNKQLVKALELGCAYSRLKVDENSLISEISTKTVFTLSNLYALMYWIPMRNGGNTLIWNKEKSQQVNVKSYKLDNLQTSFKFE</sequence>
<reference evidence="1" key="1">
    <citation type="submission" date="2022-10" db="EMBL/GenBank/DDBJ databases">
        <authorList>
            <person name="Yu W.X."/>
        </authorList>
    </citation>
    <scope>NUCLEOTIDE SEQUENCE</scope>
    <source>
        <strain evidence="1">AAT</strain>
    </source>
</reference>
<comment type="caution">
    <text evidence="1">The sequence shown here is derived from an EMBL/GenBank/DDBJ whole genome shotgun (WGS) entry which is preliminary data.</text>
</comment>
<evidence type="ECO:0000313" key="1">
    <source>
        <dbReference type="EMBL" id="MCW3788181.1"/>
    </source>
</evidence>
<name>A0AAE3M703_9BACT</name>
<proteinExistence type="predicted"/>
<protein>
    <submittedName>
        <fullName evidence="1">Uncharacterized protein</fullName>
    </submittedName>
</protein>
<dbReference type="InterPro" id="IPR027417">
    <property type="entry name" value="P-loop_NTPase"/>
</dbReference>
<keyword evidence="2" id="KW-1185">Reference proteome</keyword>
<organism evidence="1 2">
    <name type="scientific">Plebeiibacterium sediminum</name>
    <dbReference type="NCBI Taxonomy" id="2992112"/>
    <lineage>
        <taxon>Bacteria</taxon>
        <taxon>Pseudomonadati</taxon>
        <taxon>Bacteroidota</taxon>
        <taxon>Bacteroidia</taxon>
        <taxon>Marinilabiliales</taxon>
        <taxon>Marinilabiliaceae</taxon>
        <taxon>Plebeiibacterium</taxon>
    </lineage>
</organism>
<dbReference type="Pfam" id="PF24389">
    <property type="entry name" value="ORC-CDC6-like"/>
    <property type="match status" value="1"/>
</dbReference>
<dbReference type="Proteomes" id="UP001209229">
    <property type="component" value="Unassembled WGS sequence"/>
</dbReference>
<dbReference type="AlphaFoldDB" id="A0AAE3M703"/>
<evidence type="ECO:0000313" key="2">
    <source>
        <dbReference type="Proteomes" id="UP001209229"/>
    </source>
</evidence>